<evidence type="ECO:0008006" key="4">
    <source>
        <dbReference type="Google" id="ProtNLM"/>
    </source>
</evidence>
<dbReference type="RefSeq" id="WP_155437885.1">
    <property type="nucleotide sequence ID" value="NZ_WNLA01000002.1"/>
</dbReference>
<keyword evidence="1" id="KW-1133">Transmembrane helix</keyword>
<dbReference type="EMBL" id="WNLA01000002">
    <property type="protein sequence ID" value="MTW01481.1"/>
    <property type="molecule type" value="Genomic_DNA"/>
</dbReference>
<evidence type="ECO:0000256" key="1">
    <source>
        <dbReference type="SAM" id="Phobius"/>
    </source>
</evidence>
<protein>
    <recommendedName>
        <fullName evidence="4">3-oxoacyl-ACP synthase</fullName>
    </recommendedName>
</protein>
<evidence type="ECO:0000313" key="2">
    <source>
        <dbReference type="EMBL" id="MTW01481.1"/>
    </source>
</evidence>
<accession>A0A6L6PWB6</accession>
<dbReference type="Proteomes" id="UP000484015">
    <property type="component" value="Unassembled WGS sequence"/>
</dbReference>
<reference evidence="2 3" key="1">
    <citation type="submission" date="2019-11" db="EMBL/GenBank/DDBJ databases">
        <title>Type strains purchased from KCTC, JCM and DSMZ.</title>
        <authorList>
            <person name="Lu H."/>
        </authorList>
    </citation>
    <scope>NUCLEOTIDE SEQUENCE [LARGE SCALE GENOMIC DNA]</scope>
    <source>
        <strain evidence="2 3">KCTC 42409</strain>
    </source>
</reference>
<keyword evidence="3" id="KW-1185">Reference proteome</keyword>
<feature type="transmembrane region" description="Helical" evidence="1">
    <location>
        <begin position="7"/>
        <end position="26"/>
    </location>
</feature>
<dbReference type="OrthoDB" id="9178072at2"/>
<name>A0A6L6PWB6_9BURK</name>
<dbReference type="InterPro" id="IPR016039">
    <property type="entry name" value="Thiolase-like"/>
</dbReference>
<keyword evidence="1" id="KW-0812">Transmembrane</keyword>
<sequence>MQLWLKGLLQSVLAFGASWFGAVWYWRSTNRMPATGELATYLIALPVALLLAFWVLAKGAALWQARSAAAPAGPVQDNPTPADTTAVAAPIATTAALHIAAAALCVPHGESAAELERALAANTARAELDPALEDDDGFPVMCARAAYIDEAAMEESIRQWREDESLPPMAARPEYWRALALATPVMRDLAVTAASHEALANKGSAAQTVPMLQLALLLPADWPTPWREAAGQWLQQQLAGIGWPRQRSAVTIYPESTPATLLAMLHGSGLPCFTLLLACASNVGSHTVNRWSERNVLFTAKQPQGLMPGEGAAGLLLASSEHAARMDALSAPAPQLAAIHAGSAGRNILTQLAQSSCQTAPARIVADTGHSSERVMEVMGAAHALLPELDPTQDIATLGTATGHAGHAGAMAALAYAVHETQARNQPVLCLTNEDPQQRCAVLIAPAASATPGS</sequence>
<feature type="transmembrane region" description="Helical" evidence="1">
    <location>
        <begin position="38"/>
        <end position="57"/>
    </location>
</feature>
<dbReference type="GO" id="GO:0016746">
    <property type="term" value="F:acyltransferase activity"/>
    <property type="evidence" value="ECO:0007669"/>
    <property type="project" value="InterPro"/>
</dbReference>
<organism evidence="2 3">
    <name type="scientific">Pseudoduganella ginsengisoli</name>
    <dbReference type="NCBI Taxonomy" id="1462440"/>
    <lineage>
        <taxon>Bacteria</taxon>
        <taxon>Pseudomonadati</taxon>
        <taxon>Pseudomonadota</taxon>
        <taxon>Betaproteobacteria</taxon>
        <taxon>Burkholderiales</taxon>
        <taxon>Oxalobacteraceae</taxon>
        <taxon>Telluria group</taxon>
        <taxon>Pseudoduganella</taxon>
    </lineage>
</organism>
<evidence type="ECO:0000313" key="3">
    <source>
        <dbReference type="Proteomes" id="UP000484015"/>
    </source>
</evidence>
<proteinExistence type="predicted"/>
<comment type="caution">
    <text evidence="2">The sequence shown here is derived from an EMBL/GenBank/DDBJ whole genome shotgun (WGS) entry which is preliminary data.</text>
</comment>
<keyword evidence="1" id="KW-0472">Membrane</keyword>
<dbReference type="AlphaFoldDB" id="A0A6L6PWB6"/>
<gene>
    <name evidence="2" type="ORF">GM668_05200</name>
</gene>
<dbReference type="SUPFAM" id="SSF53901">
    <property type="entry name" value="Thiolase-like"/>
    <property type="match status" value="1"/>
</dbReference>